<dbReference type="AlphaFoldDB" id="A0A4R2P431"/>
<evidence type="ECO:0000313" key="5">
    <source>
        <dbReference type="EMBL" id="TCP29550.1"/>
    </source>
</evidence>
<sequence>MKKKDQNYIKKENKGLVLELIRTLGPVSRAKIARVTNMSPTTVSRIVSSLIELNFVEETDQMTSGVGRKANLLAVKASSILSIGIELDEKLTRVGFIDFLGNIVCLEEYHRDSGGSPALVIAQLKKYIQELIEKHHIQTDKIKGVCVGLPGLINADNGHVDLSVQMQWRQVEFAKQLKDVLGYDVIIDNELKLKAYAEGIFGKGKKSKKMAMIGFGSGVGSSLIVDGDIYRGHSNYAGEIGHTVVDSNGILCSCGNFGCLQTYIAEPFLLEEASKKGNVRSLQDLIATAKSNENWAINIIERAITYAAITINNVVCVNNPDMVVLTGSLIEQSNYMRERIFNKCTVQIWEPLKDSFTLETSSLGSQGVILGAGMKIQKEFIKQLNFEEVLLK</sequence>
<dbReference type="InterPro" id="IPR043129">
    <property type="entry name" value="ATPase_NBD"/>
</dbReference>
<comment type="function">
    <text evidence="1">Transcriptional repressor of xylose-utilizing enzymes.</text>
</comment>
<keyword evidence="3" id="KW-0119">Carbohydrate metabolism</keyword>
<protein>
    <submittedName>
        <fullName evidence="5">Putative NBD/HSP70 family sugar kinase</fullName>
    </submittedName>
</protein>
<evidence type="ECO:0000256" key="3">
    <source>
        <dbReference type="ARBA" id="ARBA00022629"/>
    </source>
</evidence>
<evidence type="ECO:0000313" key="6">
    <source>
        <dbReference type="Proteomes" id="UP000295416"/>
    </source>
</evidence>
<dbReference type="GO" id="GO:0006355">
    <property type="term" value="P:regulation of DNA-templated transcription"/>
    <property type="evidence" value="ECO:0007669"/>
    <property type="project" value="InterPro"/>
</dbReference>
<dbReference type="EMBL" id="SLXK01000009">
    <property type="protein sequence ID" value="TCP29550.1"/>
    <property type="molecule type" value="Genomic_DNA"/>
</dbReference>
<dbReference type="Proteomes" id="UP000295416">
    <property type="component" value="Unassembled WGS sequence"/>
</dbReference>
<evidence type="ECO:0000256" key="1">
    <source>
        <dbReference type="ARBA" id="ARBA00002486"/>
    </source>
</evidence>
<dbReference type="GO" id="GO:0003677">
    <property type="term" value="F:DNA binding"/>
    <property type="evidence" value="ECO:0007669"/>
    <property type="project" value="InterPro"/>
</dbReference>
<keyword evidence="3" id="KW-0859">Xylose metabolism</keyword>
<dbReference type="InterPro" id="IPR005471">
    <property type="entry name" value="Tscrpt_reg_IclR_N"/>
</dbReference>
<dbReference type="SUPFAM" id="SSF46785">
    <property type="entry name" value="Winged helix' DNA-binding domain"/>
    <property type="match status" value="1"/>
</dbReference>
<keyword evidence="6" id="KW-1185">Reference proteome</keyword>
<comment type="similarity">
    <text evidence="2">Belongs to the ROK (NagC/XylR) family.</text>
</comment>
<accession>A0A4R2P431</accession>
<dbReference type="RefSeq" id="WP_165886873.1">
    <property type="nucleotide sequence ID" value="NZ_SLXK01000009.1"/>
</dbReference>
<proteinExistence type="inferred from homology"/>
<dbReference type="SUPFAM" id="SSF53067">
    <property type="entry name" value="Actin-like ATPase domain"/>
    <property type="match status" value="1"/>
</dbReference>
<dbReference type="InterPro" id="IPR036390">
    <property type="entry name" value="WH_DNA-bd_sf"/>
</dbReference>
<feature type="domain" description="HTH iclR-type" evidence="4">
    <location>
        <begin position="17"/>
        <end position="58"/>
    </location>
</feature>
<gene>
    <name evidence="5" type="ORF">EV207_1093</name>
</gene>
<dbReference type="Gene3D" id="1.10.10.10">
    <property type="entry name" value="Winged helix-like DNA-binding domain superfamily/Winged helix DNA-binding domain"/>
    <property type="match status" value="1"/>
</dbReference>
<dbReference type="Gene3D" id="3.30.420.40">
    <property type="match status" value="2"/>
</dbReference>
<name>A0A4R2P431_9BACL</name>
<dbReference type="InterPro" id="IPR036388">
    <property type="entry name" value="WH-like_DNA-bd_sf"/>
</dbReference>
<dbReference type="Pfam" id="PF00480">
    <property type="entry name" value="ROK"/>
    <property type="match status" value="1"/>
</dbReference>
<keyword evidence="5" id="KW-0418">Kinase</keyword>
<evidence type="ECO:0000259" key="4">
    <source>
        <dbReference type="Pfam" id="PF09339"/>
    </source>
</evidence>
<dbReference type="GO" id="GO:0016301">
    <property type="term" value="F:kinase activity"/>
    <property type="evidence" value="ECO:0007669"/>
    <property type="project" value="UniProtKB-KW"/>
</dbReference>
<evidence type="ECO:0000256" key="2">
    <source>
        <dbReference type="ARBA" id="ARBA00006479"/>
    </source>
</evidence>
<comment type="caution">
    <text evidence="5">The sequence shown here is derived from an EMBL/GenBank/DDBJ whole genome shotgun (WGS) entry which is preliminary data.</text>
</comment>
<dbReference type="GO" id="GO:0042732">
    <property type="term" value="P:D-xylose metabolic process"/>
    <property type="evidence" value="ECO:0007669"/>
    <property type="project" value="UniProtKB-KW"/>
</dbReference>
<organism evidence="5 6">
    <name type="scientific">Scopulibacillus darangshiensis</name>
    <dbReference type="NCBI Taxonomy" id="442528"/>
    <lineage>
        <taxon>Bacteria</taxon>
        <taxon>Bacillati</taxon>
        <taxon>Bacillota</taxon>
        <taxon>Bacilli</taxon>
        <taxon>Bacillales</taxon>
        <taxon>Sporolactobacillaceae</taxon>
        <taxon>Scopulibacillus</taxon>
    </lineage>
</organism>
<keyword evidence="5" id="KW-0808">Transferase</keyword>
<reference evidence="5 6" key="1">
    <citation type="submission" date="2019-03" db="EMBL/GenBank/DDBJ databases">
        <title>Genomic Encyclopedia of Type Strains, Phase IV (KMG-IV): sequencing the most valuable type-strain genomes for metagenomic binning, comparative biology and taxonomic classification.</title>
        <authorList>
            <person name="Goeker M."/>
        </authorList>
    </citation>
    <scope>NUCLEOTIDE SEQUENCE [LARGE SCALE GENOMIC DNA]</scope>
    <source>
        <strain evidence="5 6">DSM 19377</strain>
    </source>
</reference>
<dbReference type="Pfam" id="PF09339">
    <property type="entry name" value="HTH_IclR"/>
    <property type="match status" value="1"/>
</dbReference>
<dbReference type="InterPro" id="IPR000600">
    <property type="entry name" value="ROK"/>
</dbReference>
<dbReference type="PANTHER" id="PTHR18964">
    <property type="entry name" value="ROK (REPRESSOR, ORF, KINASE) FAMILY"/>
    <property type="match status" value="1"/>
</dbReference>
<dbReference type="PANTHER" id="PTHR18964:SF149">
    <property type="entry name" value="BIFUNCTIONAL UDP-N-ACETYLGLUCOSAMINE 2-EPIMERASE_N-ACETYLMANNOSAMINE KINASE"/>
    <property type="match status" value="1"/>
</dbReference>